<dbReference type="Pfam" id="PF09820">
    <property type="entry name" value="AAA-ATPase_like"/>
    <property type="match status" value="1"/>
</dbReference>
<sequence>MTEKTFKPLPLGNEDFVSLRNKGHYYVDKTPYLKKVFTEPSSVLLFTRPRRFGKTLLMDMFASYLRLAPDGSDNREFKEKIFDGLEILKDKEFTDKYLGQFPVIFISLKSVDGQDFKDAYGKLAELVAGLGEQFSFLKESEKISKEQKEVLSILKNQVTLQNPNYRSILTGALKTYSNCLYKHYGKKVILLIDEYDVPLAKASEKGYHDEMVTLISQFFDVMKITPNNNEYETSPIEKIVLTGCLKVAKNSIFTGVNNITVNTVLSENSSFDSIIGFTKEETIQFLKDYELEEYATLVKENYDGYRFNEKEMFCPWDVVNFIAESLDKISSGKTILPGNYWINSTSSNALLSYVGYLTDKSTDKMQSLMDGLSIETYINDSMNYDTLSKHEEMDFFSLLLHTGYLTSDGYRVENEETEKPKAIYSLRIPNLEIRECFETNILQHFKESSTQGENKAMLIAKALFEGDCETASDKIYDLLLNYVSVRDFATKAKPENYYHGFLSGVFACCGDYINNFKSNTETGNGYADITFLDRRGSKLVIIELKASKNIESVIIDAKNAIKQIDDKEYAKSYITHPFVNKIYSYGISFYKKDCYIEVEKIK</sequence>
<dbReference type="Gene3D" id="3.40.50.300">
    <property type="entry name" value="P-loop containing nucleotide triphosphate hydrolases"/>
    <property type="match status" value="1"/>
</dbReference>
<proteinExistence type="predicted"/>
<name>A0ABS7DGE8_9GAMM</name>
<protein>
    <submittedName>
        <fullName evidence="2">AAA family ATPase</fullName>
    </submittedName>
</protein>
<organism evidence="2 3">
    <name type="scientific">Succinivibrio faecicola</name>
    <dbReference type="NCBI Taxonomy" id="2820300"/>
    <lineage>
        <taxon>Bacteria</taxon>
        <taxon>Pseudomonadati</taxon>
        <taxon>Pseudomonadota</taxon>
        <taxon>Gammaproteobacteria</taxon>
        <taxon>Aeromonadales</taxon>
        <taxon>Succinivibrionaceae</taxon>
        <taxon>Succinivibrio</taxon>
    </lineage>
</organism>
<dbReference type="EMBL" id="JAGFNY010000015">
    <property type="protein sequence ID" value="MBW7570349.1"/>
    <property type="molecule type" value="Genomic_DNA"/>
</dbReference>
<dbReference type="InterPro" id="IPR018631">
    <property type="entry name" value="AAA-ATPase-like_dom"/>
</dbReference>
<keyword evidence="3" id="KW-1185">Reference proteome</keyword>
<evidence type="ECO:0000259" key="1">
    <source>
        <dbReference type="Pfam" id="PF09820"/>
    </source>
</evidence>
<dbReference type="Pfam" id="PF08011">
    <property type="entry name" value="PDDEXK_9"/>
    <property type="match status" value="1"/>
</dbReference>
<dbReference type="InterPro" id="IPR027417">
    <property type="entry name" value="P-loop_NTPase"/>
</dbReference>
<dbReference type="RefSeq" id="WP_219937571.1">
    <property type="nucleotide sequence ID" value="NZ_JAGFNY010000015.1"/>
</dbReference>
<dbReference type="PANTHER" id="PTHR34825:SF1">
    <property type="entry name" value="AAA-ATPASE-LIKE DOMAIN-CONTAINING PROTEIN"/>
    <property type="match status" value="1"/>
</dbReference>
<dbReference type="Proteomes" id="UP000731465">
    <property type="component" value="Unassembled WGS sequence"/>
</dbReference>
<comment type="caution">
    <text evidence="2">The sequence shown here is derived from an EMBL/GenBank/DDBJ whole genome shotgun (WGS) entry which is preliminary data.</text>
</comment>
<dbReference type="PANTHER" id="PTHR34825">
    <property type="entry name" value="CONSERVED PROTEIN, WITH A WEAK D-GALACTARATE DEHYDRATASE/ALTRONATE HYDROLASE DOMAIN"/>
    <property type="match status" value="1"/>
</dbReference>
<evidence type="ECO:0000313" key="3">
    <source>
        <dbReference type="Proteomes" id="UP000731465"/>
    </source>
</evidence>
<feature type="domain" description="AAA-ATPase-like" evidence="1">
    <location>
        <begin position="10"/>
        <end position="253"/>
    </location>
</feature>
<gene>
    <name evidence="2" type="ORF">J5V48_05510</name>
</gene>
<evidence type="ECO:0000313" key="2">
    <source>
        <dbReference type="EMBL" id="MBW7570349.1"/>
    </source>
</evidence>
<dbReference type="InterPro" id="IPR012547">
    <property type="entry name" value="PDDEXK_9"/>
</dbReference>
<dbReference type="SUPFAM" id="SSF52540">
    <property type="entry name" value="P-loop containing nucleoside triphosphate hydrolases"/>
    <property type="match status" value="1"/>
</dbReference>
<accession>A0ABS7DGE8</accession>
<reference evidence="2 3" key="1">
    <citation type="submission" date="2021-03" db="EMBL/GenBank/DDBJ databases">
        <title>Succinivibrio sp. nov. isolated from feces of cow.</title>
        <authorList>
            <person name="Choi J.-Y."/>
        </authorList>
    </citation>
    <scope>NUCLEOTIDE SEQUENCE [LARGE SCALE GENOMIC DNA]</scope>
    <source>
        <strain evidence="2 3">AGMB01872</strain>
    </source>
</reference>